<dbReference type="SUPFAM" id="SSF49503">
    <property type="entry name" value="Cupredoxins"/>
    <property type="match status" value="3"/>
</dbReference>
<evidence type="ECO:0000313" key="8">
    <source>
        <dbReference type="Proteomes" id="UP001596484"/>
    </source>
</evidence>
<dbReference type="PANTHER" id="PTHR48267:SF1">
    <property type="entry name" value="BILIRUBIN OXIDASE"/>
    <property type="match status" value="1"/>
</dbReference>
<evidence type="ECO:0000259" key="5">
    <source>
        <dbReference type="Pfam" id="PF07731"/>
    </source>
</evidence>
<evidence type="ECO:0000313" key="7">
    <source>
        <dbReference type="EMBL" id="MFC7448204.1"/>
    </source>
</evidence>
<evidence type="ECO:0000256" key="3">
    <source>
        <dbReference type="ARBA" id="ARBA00023002"/>
    </source>
</evidence>
<dbReference type="InterPro" id="IPR002355">
    <property type="entry name" value="Cu_oxidase_Cu_BS"/>
</dbReference>
<dbReference type="InterPro" id="IPR045087">
    <property type="entry name" value="Cu-oxidase_fam"/>
</dbReference>
<dbReference type="EMBL" id="JBHTCS010000011">
    <property type="protein sequence ID" value="MFC7448204.1"/>
    <property type="molecule type" value="Genomic_DNA"/>
</dbReference>
<keyword evidence="4" id="KW-1133">Transmembrane helix</keyword>
<dbReference type="CDD" id="cd04232">
    <property type="entry name" value="CuRO_1_CueO_FtsP"/>
    <property type="match status" value="1"/>
</dbReference>
<dbReference type="Gene3D" id="2.60.40.420">
    <property type="entry name" value="Cupredoxins - blue copper proteins"/>
    <property type="match status" value="3"/>
</dbReference>
<dbReference type="InterPro" id="IPR008972">
    <property type="entry name" value="Cupredoxin"/>
</dbReference>
<dbReference type="InterPro" id="IPR011706">
    <property type="entry name" value="Cu-oxidase_C"/>
</dbReference>
<dbReference type="RefSeq" id="WP_378404014.1">
    <property type="nucleotide sequence ID" value="NZ_JBHTCS010000011.1"/>
</dbReference>
<dbReference type="InterPro" id="IPR011707">
    <property type="entry name" value="Cu-oxidase-like_N"/>
</dbReference>
<comment type="caution">
    <text evidence="7">The sequence shown here is derived from an EMBL/GenBank/DDBJ whole genome shotgun (WGS) entry which is preliminary data.</text>
</comment>
<keyword evidence="4" id="KW-0472">Membrane</keyword>
<dbReference type="Pfam" id="PF07732">
    <property type="entry name" value="Cu-oxidase_3"/>
    <property type="match status" value="1"/>
</dbReference>
<feature type="domain" description="Plastocyanin-like" evidence="6">
    <location>
        <begin position="94"/>
        <end position="200"/>
    </location>
</feature>
<dbReference type="Pfam" id="PF07731">
    <property type="entry name" value="Cu-oxidase_2"/>
    <property type="match status" value="1"/>
</dbReference>
<comment type="similarity">
    <text evidence="1">Belongs to the multicopper oxidase family.</text>
</comment>
<accession>A0ABW2RXE7</accession>
<dbReference type="PANTHER" id="PTHR48267">
    <property type="entry name" value="CUPREDOXIN SUPERFAMILY PROTEIN"/>
    <property type="match status" value="1"/>
</dbReference>
<gene>
    <name evidence="7" type="ORF">ACFQS9_09910</name>
</gene>
<keyword evidence="8" id="KW-1185">Reference proteome</keyword>
<dbReference type="Proteomes" id="UP001596484">
    <property type="component" value="Unassembled WGS sequence"/>
</dbReference>
<evidence type="ECO:0000256" key="2">
    <source>
        <dbReference type="ARBA" id="ARBA00022723"/>
    </source>
</evidence>
<proteinExistence type="inferred from homology"/>
<protein>
    <submittedName>
        <fullName evidence="7">Multicopper oxidase family protein</fullName>
    </submittedName>
</protein>
<evidence type="ECO:0000256" key="4">
    <source>
        <dbReference type="SAM" id="Phobius"/>
    </source>
</evidence>
<dbReference type="CDD" id="cd13867">
    <property type="entry name" value="CuRO_2_CueO_FtsP"/>
    <property type="match status" value="1"/>
</dbReference>
<evidence type="ECO:0000256" key="1">
    <source>
        <dbReference type="ARBA" id="ARBA00010609"/>
    </source>
</evidence>
<reference evidence="8" key="1">
    <citation type="journal article" date="2019" name="Int. J. Syst. Evol. Microbiol.">
        <title>The Global Catalogue of Microorganisms (GCM) 10K type strain sequencing project: providing services to taxonomists for standard genome sequencing and annotation.</title>
        <authorList>
            <consortium name="The Broad Institute Genomics Platform"/>
            <consortium name="The Broad Institute Genome Sequencing Center for Infectious Disease"/>
            <person name="Wu L."/>
            <person name="Ma J."/>
        </authorList>
    </citation>
    <scope>NUCLEOTIDE SEQUENCE [LARGE SCALE GENOMIC DNA]</scope>
    <source>
        <strain evidence="8">ICMP 19430</strain>
    </source>
</reference>
<feature type="domain" description="Plastocyanin-like" evidence="5">
    <location>
        <begin position="386"/>
        <end position="495"/>
    </location>
</feature>
<keyword evidence="2" id="KW-0479">Metal-binding</keyword>
<evidence type="ECO:0000259" key="6">
    <source>
        <dbReference type="Pfam" id="PF07732"/>
    </source>
</evidence>
<keyword evidence="4" id="KW-0812">Transmembrane</keyword>
<keyword evidence="3" id="KW-0560">Oxidoreductase</keyword>
<dbReference type="PROSITE" id="PS00080">
    <property type="entry name" value="MULTICOPPER_OXIDASE2"/>
    <property type="match status" value="1"/>
</dbReference>
<sequence>MCRPSRPASISGMENTRVRWLRVIGGLFAAVAIVIGVVAGGVVYAWQAARVDTAGQMRFDRPLSIPPLAASTIAPDGTREFDLDLRSGTTDLGHGPGTRTWGVNGSYLGPTVRAERGEPVRMNVRNGLDEASTLHWHGMHLPAAMDGGPHQMVDPGTTWSPHWTVDQPAATLWYHPHLHGATAEHVYRGVAGMFLIDDPAGPALPDRYGIDDVPVIVQDKKFDGDQLDDGAAMFSDTGVLGDEVLVNGTPGPYLDVTTERVRLRLLNASNARVYRFGFDTGLGFALIGTDGGLLPKPVGMTSLQLSPGERAEIVVAVPAGTSPVLRSSPPDLGADFWGTRFGGGSDTMDILQLRAADRLESNAVIPSSLAAQPDLGIPSVTRRFDLTSPTQINGRSMDMGRIDEVVTVGTTEVWEVRNVSGGVHNFHVHDVQFQVLGTDDPALTGPKDTVYVPPGRTLRLLMRFTDFSDPSTPYMFHCHLLRHEDNGLMGQFVVVEPGQRPVPPAPPSGAVRGHH</sequence>
<organism evidence="7 8">
    <name type="scientific">Rhodococcus daqingensis</name>
    <dbReference type="NCBI Taxonomy" id="2479363"/>
    <lineage>
        <taxon>Bacteria</taxon>
        <taxon>Bacillati</taxon>
        <taxon>Actinomycetota</taxon>
        <taxon>Actinomycetes</taxon>
        <taxon>Mycobacteriales</taxon>
        <taxon>Nocardiaceae</taxon>
        <taxon>Rhodococcus</taxon>
    </lineage>
</organism>
<feature type="transmembrane region" description="Helical" evidence="4">
    <location>
        <begin position="20"/>
        <end position="46"/>
    </location>
</feature>
<name>A0ABW2RXE7_9NOCA</name>
<dbReference type="CDD" id="cd13890">
    <property type="entry name" value="CuRO_3_CueO_FtsP"/>
    <property type="match status" value="1"/>
</dbReference>